<feature type="domain" description="Activator of Hsp90 ATPase homologue 1/2-like C-terminal" evidence="2">
    <location>
        <begin position="18"/>
        <end position="159"/>
    </location>
</feature>
<dbReference type="Pfam" id="PF08327">
    <property type="entry name" value="AHSA1"/>
    <property type="match status" value="1"/>
</dbReference>
<dbReference type="SUPFAM" id="SSF55961">
    <property type="entry name" value="Bet v1-like"/>
    <property type="match status" value="1"/>
</dbReference>
<dbReference type="Proteomes" id="UP001596113">
    <property type="component" value="Unassembled WGS sequence"/>
</dbReference>
<evidence type="ECO:0000259" key="2">
    <source>
        <dbReference type="Pfam" id="PF08327"/>
    </source>
</evidence>
<sequence>MPNQSGSGRTDTASRVIKASPHEIYQAFVDPEALISWLPPSGMSGRIDAFDARDGGTYRMSLTYLDPGHASSGKFSENTDVVQGTFLKLIPNERIVQQVEFESDDPAFAGIMTMTWALAAASGGTEVTIICENVPSGIRKEDHDMGLNSSLGNLAAFVES</sequence>
<dbReference type="EMBL" id="JBHSMI010000023">
    <property type="protein sequence ID" value="MFC5403401.1"/>
    <property type="molecule type" value="Genomic_DNA"/>
</dbReference>
<evidence type="ECO:0000256" key="1">
    <source>
        <dbReference type="ARBA" id="ARBA00006817"/>
    </source>
</evidence>
<dbReference type="CDD" id="cd08895">
    <property type="entry name" value="SRPBCC_CalC_Aha1-like_2"/>
    <property type="match status" value="1"/>
</dbReference>
<protein>
    <submittedName>
        <fullName evidence="3">SRPBCC family protein</fullName>
    </submittedName>
</protein>
<evidence type="ECO:0000313" key="3">
    <source>
        <dbReference type="EMBL" id="MFC5403401.1"/>
    </source>
</evidence>
<accession>A0ABW0HQL9</accession>
<comment type="similarity">
    <text evidence="1">Belongs to the AHA1 family.</text>
</comment>
<dbReference type="Gene3D" id="3.30.530.20">
    <property type="match status" value="1"/>
</dbReference>
<proteinExistence type="inferred from homology"/>
<keyword evidence="4" id="KW-1185">Reference proteome</keyword>
<evidence type="ECO:0000313" key="4">
    <source>
        <dbReference type="Proteomes" id="UP001596113"/>
    </source>
</evidence>
<comment type="caution">
    <text evidence="3">The sequence shown here is derived from an EMBL/GenBank/DDBJ whole genome shotgun (WGS) entry which is preliminary data.</text>
</comment>
<dbReference type="InterPro" id="IPR023393">
    <property type="entry name" value="START-like_dom_sf"/>
</dbReference>
<dbReference type="InterPro" id="IPR013538">
    <property type="entry name" value="ASHA1/2-like_C"/>
</dbReference>
<name>A0ABW0HQL9_9BACL</name>
<organism evidence="3 4">
    <name type="scientific">Cohnella soli</name>
    <dbReference type="NCBI Taxonomy" id="425005"/>
    <lineage>
        <taxon>Bacteria</taxon>
        <taxon>Bacillati</taxon>
        <taxon>Bacillota</taxon>
        <taxon>Bacilli</taxon>
        <taxon>Bacillales</taxon>
        <taxon>Paenibacillaceae</taxon>
        <taxon>Cohnella</taxon>
    </lineage>
</organism>
<dbReference type="RefSeq" id="WP_378132717.1">
    <property type="nucleotide sequence ID" value="NZ_JBHSMI010000023.1"/>
</dbReference>
<gene>
    <name evidence="3" type="ORF">ACFPOF_11730</name>
</gene>
<reference evidence="4" key="1">
    <citation type="journal article" date="2019" name="Int. J. Syst. Evol. Microbiol.">
        <title>The Global Catalogue of Microorganisms (GCM) 10K type strain sequencing project: providing services to taxonomists for standard genome sequencing and annotation.</title>
        <authorList>
            <consortium name="The Broad Institute Genomics Platform"/>
            <consortium name="The Broad Institute Genome Sequencing Center for Infectious Disease"/>
            <person name="Wu L."/>
            <person name="Ma J."/>
        </authorList>
    </citation>
    <scope>NUCLEOTIDE SEQUENCE [LARGE SCALE GENOMIC DNA]</scope>
    <source>
        <strain evidence="4">CGMCC 1.18575</strain>
    </source>
</reference>